<reference evidence="3" key="1">
    <citation type="submission" date="2016-10" db="EMBL/GenBank/DDBJ databases">
        <authorList>
            <person name="Varghese N."/>
            <person name="Submissions S."/>
        </authorList>
    </citation>
    <scope>NUCLEOTIDE SEQUENCE [LARGE SCALE GENOMIC DNA]</scope>
    <source>
        <strain evidence="3">CGMCC 1.3431</strain>
    </source>
</reference>
<dbReference type="RefSeq" id="WP_090648368.1">
    <property type="nucleotide sequence ID" value="NZ_CBCRYE010000002.1"/>
</dbReference>
<keyword evidence="1" id="KW-0472">Membrane</keyword>
<evidence type="ECO:0000313" key="2">
    <source>
        <dbReference type="EMBL" id="SCW65829.1"/>
    </source>
</evidence>
<evidence type="ECO:0000256" key="1">
    <source>
        <dbReference type="SAM" id="Phobius"/>
    </source>
</evidence>
<dbReference type="AlphaFoldDB" id="A0A1G4SBS4"/>
<keyword evidence="1" id="KW-0812">Transmembrane</keyword>
<feature type="transmembrane region" description="Helical" evidence="1">
    <location>
        <begin position="30"/>
        <end position="50"/>
    </location>
</feature>
<dbReference type="Proteomes" id="UP000199150">
    <property type="component" value="Unassembled WGS sequence"/>
</dbReference>
<evidence type="ECO:0000313" key="3">
    <source>
        <dbReference type="Proteomes" id="UP000199150"/>
    </source>
</evidence>
<gene>
    <name evidence="2" type="ORF">SAMN02927928_2468</name>
</gene>
<dbReference type="EMBL" id="FMTS01000004">
    <property type="protein sequence ID" value="SCW65829.1"/>
    <property type="molecule type" value="Genomic_DNA"/>
</dbReference>
<protein>
    <submittedName>
        <fullName evidence="2">Uncharacterized protein</fullName>
    </submittedName>
</protein>
<name>A0A1G4SBS4_9CAUL</name>
<accession>A0A1G4SBS4</accession>
<keyword evidence="3" id="KW-1185">Reference proteome</keyword>
<proteinExistence type="predicted"/>
<organism evidence="2 3">
    <name type="scientific">Asticcacaulis taihuensis</name>
    <dbReference type="NCBI Taxonomy" id="260084"/>
    <lineage>
        <taxon>Bacteria</taxon>
        <taxon>Pseudomonadati</taxon>
        <taxon>Pseudomonadota</taxon>
        <taxon>Alphaproteobacteria</taxon>
        <taxon>Caulobacterales</taxon>
        <taxon>Caulobacteraceae</taxon>
        <taxon>Asticcacaulis</taxon>
    </lineage>
</organism>
<keyword evidence="1" id="KW-1133">Transmembrane helix</keyword>
<sequence length="244" mass="26207">MHGNYDAPDGPDPVAPPNDFPSDPVFYHDAPLLALLVWGIIMALVVWGVYRIVRRNQWESFFAHVKTVKLVETASRLAQARAYEAPGTLSPDVVGLVNAISGETRRCGKEIRNEYSKLEKALSGVKEVDAPAGYGIGGIGENSGTIINIAVSNSPNGQPVADAVQTGVHNGQPVAQIGAPFAQPPAPPLSHQARIYKALNALHEEWKSTRSMAGLFENARIQLIDTPVWTPPLLPRVGEPGVRG</sequence>
<dbReference type="STRING" id="260084.SAMN02927928_2468"/>